<dbReference type="Gene3D" id="3.30.420.40">
    <property type="match status" value="2"/>
</dbReference>
<sequence>MDVSGLEISSKYIRAIKVGRVGSSLKVIKIAEVQLPEGIVNNGKIEDAAQFSSSLSNFLKSNKFNSSHWIVTIPENLVYTAYKTFPNLSSEDLGQAVDINANSFLPGDRSDISWGWQEIQTTSKNSGKEVMISSISRNNLNAYLEAFTTIGVVPVAIEPRSASVARVFGSTSNTLVLNIEGDTLCSVIINQGFSRFAREYQISTDEKDAIKSILSEIRRVTNFYLTEKNEDKIESVILDGPAVNAEMAERLGKELGIKTKLASDIFKLQGYNNSSLALLGVGIRAMFDQKQDLSLSLMPVSAREASQEKRSLLFYGGIANIIVITSLLFMMLFLGTWILLKFLSTKADNQMLSLKQAPGFSEESEASKTKKEIQEINPIMKTEASLEDQMVYFSPILKSINDQIPSGLLLLQLNFSANNTINMTGTAQSREALVNFRDLLANQTYTESVQMPSSAFSESKNINFTINLVVKKEALKK</sequence>
<evidence type="ECO:0000256" key="1">
    <source>
        <dbReference type="SAM" id="Phobius"/>
    </source>
</evidence>
<dbReference type="EMBL" id="LBVS01000009">
    <property type="protein sequence ID" value="KKQ90594.1"/>
    <property type="molecule type" value="Genomic_DNA"/>
</dbReference>
<dbReference type="STRING" id="1618332.UT15_C0009G0025"/>
<proteinExistence type="predicted"/>
<keyword evidence="1" id="KW-1133">Transmembrane helix</keyword>
<protein>
    <submittedName>
        <fullName evidence="2">Type IV pilus assembly protein PilM</fullName>
    </submittedName>
</protein>
<dbReference type="Pfam" id="PF11104">
    <property type="entry name" value="PilM_2"/>
    <property type="match status" value="1"/>
</dbReference>
<feature type="transmembrane region" description="Helical" evidence="1">
    <location>
        <begin position="312"/>
        <end position="340"/>
    </location>
</feature>
<dbReference type="PANTHER" id="PTHR32432">
    <property type="entry name" value="CELL DIVISION PROTEIN FTSA-RELATED"/>
    <property type="match status" value="1"/>
</dbReference>
<evidence type="ECO:0000313" key="3">
    <source>
        <dbReference type="Proteomes" id="UP000033862"/>
    </source>
</evidence>
<dbReference type="Proteomes" id="UP000033862">
    <property type="component" value="Unassembled WGS sequence"/>
</dbReference>
<dbReference type="AlphaFoldDB" id="A0A0G0NXN4"/>
<keyword evidence="1" id="KW-0472">Membrane</keyword>
<evidence type="ECO:0000313" key="2">
    <source>
        <dbReference type="EMBL" id="KKQ90594.1"/>
    </source>
</evidence>
<dbReference type="InterPro" id="IPR050696">
    <property type="entry name" value="FtsA/MreB"/>
</dbReference>
<keyword evidence="1" id="KW-0812">Transmembrane</keyword>
<organism evidence="2 3">
    <name type="scientific">Berkelbacteria bacterium GW2011_GWA1_39_10</name>
    <dbReference type="NCBI Taxonomy" id="1618332"/>
    <lineage>
        <taxon>Bacteria</taxon>
        <taxon>Candidatus Berkelbacteria</taxon>
    </lineage>
</organism>
<dbReference type="PANTHER" id="PTHR32432:SF3">
    <property type="entry name" value="ETHANOLAMINE UTILIZATION PROTEIN EUTJ"/>
    <property type="match status" value="1"/>
</dbReference>
<dbReference type="SUPFAM" id="SSF53067">
    <property type="entry name" value="Actin-like ATPase domain"/>
    <property type="match status" value="1"/>
</dbReference>
<dbReference type="Pfam" id="PF05137">
    <property type="entry name" value="PilN"/>
    <property type="match status" value="1"/>
</dbReference>
<dbReference type="InterPro" id="IPR007813">
    <property type="entry name" value="PilN"/>
</dbReference>
<dbReference type="InterPro" id="IPR043129">
    <property type="entry name" value="ATPase_NBD"/>
</dbReference>
<accession>A0A0G0NXN4</accession>
<name>A0A0G0NXN4_9BACT</name>
<reference evidence="2 3" key="1">
    <citation type="journal article" date="2015" name="Nature">
        <title>rRNA introns, odd ribosomes, and small enigmatic genomes across a large radiation of phyla.</title>
        <authorList>
            <person name="Brown C.T."/>
            <person name="Hug L.A."/>
            <person name="Thomas B.C."/>
            <person name="Sharon I."/>
            <person name="Castelle C.J."/>
            <person name="Singh A."/>
            <person name="Wilkins M.J."/>
            <person name="Williams K.H."/>
            <person name="Banfield J.F."/>
        </authorList>
    </citation>
    <scope>NUCLEOTIDE SEQUENCE [LARGE SCALE GENOMIC DNA]</scope>
</reference>
<dbReference type="InterPro" id="IPR005883">
    <property type="entry name" value="PilM"/>
</dbReference>
<gene>
    <name evidence="2" type="ORF">UT15_C0009G0025</name>
</gene>
<dbReference type="Gene3D" id="3.30.1490.300">
    <property type="match status" value="1"/>
</dbReference>
<comment type="caution">
    <text evidence="2">The sequence shown here is derived from an EMBL/GenBank/DDBJ whole genome shotgun (WGS) entry which is preliminary data.</text>
</comment>